<dbReference type="AlphaFoldDB" id="A0A142BAZ7"/>
<gene>
    <name evidence="3" type="primary">cpaA</name>
    <name evidence="3" type="ORF">EZMO1_1778</name>
</gene>
<dbReference type="RefSeq" id="WP_061509386.1">
    <property type="nucleotide sequence ID" value="NZ_CP013251.1"/>
</dbReference>
<feature type="transmembrane region" description="Helical" evidence="1">
    <location>
        <begin position="83"/>
        <end position="108"/>
    </location>
</feature>
<dbReference type="Proteomes" id="UP000071065">
    <property type="component" value="Chromosome"/>
</dbReference>
<keyword evidence="1" id="KW-0472">Membrane</keyword>
<dbReference type="STRING" id="570277.EZMO1_1778"/>
<evidence type="ECO:0000313" key="4">
    <source>
        <dbReference type="Proteomes" id="UP000071065"/>
    </source>
</evidence>
<dbReference type="EC" id="3.4.23.43" evidence="3"/>
<proteinExistence type="predicted"/>
<feature type="domain" description="Prepilin type IV endopeptidase peptidase" evidence="2">
    <location>
        <begin position="10"/>
        <end position="100"/>
    </location>
</feature>
<feature type="transmembrane region" description="Helical" evidence="1">
    <location>
        <begin position="120"/>
        <end position="139"/>
    </location>
</feature>
<evidence type="ECO:0000256" key="1">
    <source>
        <dbReference type="SAM" id="Phobius"/>
    </source>
</evidence>
<dbReference type="KEGG" id="emp:EZMO1_1778"/>
<protein>
    <submittedName>
        <fullName evidence="3">Prepilin peptidase</fullName>
        <ecNumber evidence="3">3.4.23.43</ecNumber>
    </submittedName>
</protein>
<dbReference type="PATRIC" id="fig|570277.3.peg.1918"/>
<reference evidence="3 4" key="1">
    <citation type="journal article" date="2016" name="Front. Microbiol.">
        <title>Genomic Insight into the Host-Endosymbiont Relationship of Endozoicomonas montiporae CL-33(T) with its Coral Host.</title>
        <authorList>
            <person name="Ding J.-Y."/>
            <person name="Shiu J.-H."/>
            <person name="Chen W.-M."/>
            <person name="Chiang Y.-R."/>
            <person name="Tang S.-L."/>
        </authorList>
    </citation>
    <scope>NUCLEOTIDE SEQUENCE [LARGE SCALE GENOMIC DNA]</scope>
    <source>
        <strain evidence="3 4">CL-33</strain>
    </source>
</reference>
<keyword evidence="3" id="KW-0378">Hydrolase</keyword>
<dbReference type="GO" id="GO:0004190">
    <property type="term" value="F:aspartic-type endopeptidase activity"/>
    <property type="evidence" value="ECO:0007669"/>
    <property type="project" value="UniProtKB-EC"/>
</dbReference>
<feature type="transmembrane region" description="Helical" evidence="1">
    <location>
        <begin position="56"/>
        <end position="77"/>
    </location>
</feature>
<evidence type="ECO:0000259" key="2">
    <source>
        <dbReference type="Pfam" id="PF01478"/>
    </source>
</evidence>
<accession>A0A142BAZ7</accession>
<name>A0A142BAZ7_9GAMM</name>
<organism evidence="3 4">
    <name type="scientific">Endozoicomonas montiporae CL-33</name>
    <dbReference type="NCBI Taxonomy" id="570277"/>
    <lineage>
        <taxon>Bacteria</taxon>
        <taxon>Pseudomonadati</taxon>
        <taxon>Pseudomonadota</taxon>
        <taxon>Gammaproteobacteria</taxon>
        <taxon>Oceanospirillales</taxon>
        <taxon>Endozoicomonadaceae</taxon>
        <taxon>Endozoicomonas</taxon>
    </lineage>
</organism>
<sequence>MILILHLINAGIVVYSDVTRRVINNYQVLLVLILGLFTSGVANLQWGYWAVASIGLLLFFTGVVAGGDIKLLLAYLVGIDSRWWLLVFLLMAIIGGVLALGYLLYGVLINNVQGVRARGLPYGIPIVISGFIGVWLTTIS</sequence>
<dbReference type="Pfam" id="PF01478">
    <property type="entry name" value="Peptidase_A24"/>
    <property type="match status" value="1"/>
</dbReference>
<dbReference type="EMBL" id="CP013251">
    <property type="protein sequence ID" value="AMO55923.1"/>
    <property type="molecule type" value="Genomic_DNA"/>
</dbReference>
<keyword evidence="1" id="KW-1133">Transmembrane helix</keyword>
<dbReference type="InterPro" id="IPR000045">
    <property type="entry name" value="Prepilin_IV_endopep_pep"/>
</dbReference>
<evidence type="ECO:0000313" key="3">
    <source>
        <dbReference type="EMBL" id="AMO55923.1"/>
    </source>
</evidence>
<feature type="transmembrane region" description="Helical" evidence="1">
    <location>
        <begin position="26"/>
        <end position="44"/>
    </location>
</feature>
<dbReference type="GO" id="GO:0016020">
    <property type="term" value="C:membrane"/>
    <property type="evidence" value="ECO:0007669"/>
    <property type="project" value="InterPro"/>
</dbReference>
<keyword evidence="1" id="KW-0812">Transmembrane</keyword>